<keyword evidence="12" id="KW-0439">Lignin degradation</keyword>
<accession>A0A6G1HP02</accession>
<evidence type="ECO:0000256" key="13">
    <source>
        <dbReference type="SAM" id="MobiDB-lite"/>
    </source>
</evidence>
<keyword evidence="5" id="KW-0479">Metal-binding</keyword>
<dbReference type="Pfam" id="PF07731">
    <property type="entry name" value="Cu-oxidase_2"/>
    <property type="match status" value="1"/>
</dbReference>
<evidence type="ECO:0000259" key="15">
    <source>
        <dbReference type="Pfam" id="PF07731"/>
    </source>
</evidence>
<evidence type="ECO:0000256" key="11">
    <source>
        <dbReference type="ARBA" id="ARBA00023180"/>
    </source>
</evidence>
<evidence type="ECO:0000256" key="10">
    <source>
        <dbReference type="ARBA" id="ARBA00023157"/>
    </source>
</evidence>
<reference evidence="17" key="1">
    <citation type="journal article" date="2020" name="Stud. Mycol.">
        <title>101 Dothideomycetes genomes: a test case for predicting lifestyles and emergence of pathogens.</title>
        <authorList>
            <person name="Haridas S."/>
            <person name="Albert R."/>
            <person name="Binder M."/>
            <person name="Bloem J."/>
            <person name="Labutti K."/>
            <person name="Salamov A."/>
            <person name="Andreopoulos B."/>
            <person name="Baker S."/>
            <person name="Barry K."/>
            <person name="Bills G."/>
            <person name="Bluhm B."/>
            <person name="Cannon C."/>
            <person name="Castanera R."/>
            <person name="Culley D."/>
            <person name="Daum C."/>
            <person name="Ezra D."/>
            <person name="Gonzalez J."/>
            <person name="Henrissat B."/>
            <person name="Kuo A."/>
            <person name="Liang C."/>
            <person name="Lipzen A."/>
            <person name="Lutzoni F."/>
            <person name="Magnuson J."/>
            <person name="Mondo S."/>
            <person name="Nolan M."/>
            <person name="Ohm R."/>
            <person name="Pangilinan J."/>
            <person name="Park H.-J."/>
            <person name="Ramirez L."/>
            <person name="Alfaro M."/>
            <person name="Sun H."/>
            <person name="Tritt A."/>
            <person name="Yoshinaga Y."/>
            <person name="Zwiers L.-H."/>
            <person name="Turgeon B."/>
            <person name="Goodwin S."/>
            <person name="Spatafora J."/>
            <person name="Crous P."/>
            <person name="Grigoriev I."/>
        </authorList>
    </citation>
    <scope>NUCLEOTIDE SEQUENCE</scope>
    <source>
        <strain evidence="17">CBS 262.69</strain>
    </source>
</reference>
<feature type="domain" description="Plastocyanin-like" evidence="16">
    <location>
        <begin position="132"/>
        <end position="244"/>
    </location>
</feature>
<proteinExistence type="inferred from homology"/>
<dbReference type="FunFam" id="2.60.40.420:FF:000046">
    <property type="entry name" value="Multicopper oxidase"/>
    <property type="match status" value="1"/>
</dbReference>
<dbReference type="PANTHER" id="PTHR11709:SF502">
    <property type="entry name" value="MULTICOPPER OXIDASE"/>
    <property type="match status" value="1"/>
</dbReference>
<evidence type="ECO:0000256" key="12">
    <source>
        <dbReference type="ARBA" id="ARBA00023185"/>
    </source>
</evidence>
<dbReference type="OrthoDB" id="2121828at2759"/>
<name>A0A6G1HP02_9PEZI</name>
<dbReference type="SUPFAM" id="SSF49503">
    <property type="entry name" value="Cupredoxins"/>
    <property type="match status" value="3"/>
</dbReference>
<dbReference type="GO" id="GO:0052716">
    <property type="term" value="F:hydroquinone:oxygen oxidoreductase activity"/>
    <property type="evidence" value="ECO:0007669"/>
    <property type="project" value="UniProtKB-EC"/>
</dbReference>
<comment type="similarity">
    <text evidence="3">Belongs to the multicopper oxidase family.</text>
</comment>
<gene>
    <name evidence="17" type="ORF">EJ06DRAFT_481637</name>
</gene>
<evidence type="ECO:0000256" key="9">
    <source>
        <dbReference type="ARBA" id="ARBA00023008"/>
    </source>
</evidence>
<dbReference type="InterPro" id="IPR045087">
    <property type="entry name" value="Cu-oxidase_fam"/>
</dbReference>
<evidence type="ECO:0000256" key="2">
    <source>
        <dbReference type="ARBA" id="ARBA00001935"/>
    </source>
</evidence>
<keyword evidence="6" id="KW-0732">Signal</keyword>
<dbReference type="InterPro" id="IPR011707">
    <property type="entry name" value="Cu-oxidase-like_N"/>
</dbReference>
<organism evidence="17 18">
    <name type="scientific">Trichodelitschia bisporula</name>
    <dbReference type="NCBI Taxonomy" id="703511"/>
    <lineage>
        <taxon>Eukaryota</taxon>
        <taxon>Fungi</taxon>
        <taxon>Dikarya</taxon>
        <taxon>Ascomycota</taxon>
        <taxon>Pezizomycotina</taxon>
        <taxon>Dothideomycetes</taxon>
        <taxon>Dothideomycetes incertae sedis</taxon>
        <taxon>Phaeotrichales</taxon>
        <taxon>Phaeotrichaceae</taxon>
        <taxon>Trichodelitschia</taxon>
    </lineage>
</organism>
<evidence type="ECO:0000256" key="5">
    <source>
        <dbReference type="ARBA" id="ARBA00022723"/>
    </source>
</evidence>
<evidence type="ECO:0000256" key="3">
    <source>
        <dbReference type="ARBA" id="ARBA00010609"/>
    </source>
</evidence>
<dbReference type="Proteomes" id="UP000799640">
    <property type="component" value="Unassembled WGS sequence"/>
</dbReference>
<dbReference type="EMBL" id="ML996703">
    <property type="protein sequence ID" value="KAF2397485.1"/>
    <property type="molecule type" value="Genomic_DNA"/>
</dbReference>
<feature type="domain" description="Plastocyanin-like" evidence="14">
    <location>
        <begin position="256"/>
        <end position="388"/>
    </location>
</feature>
<evidence type="ECO:0000259" key="14">
    <source>
        <dbReference type="Pfam" id="PF00394"/>
    </source>
</evidence>
<evidence type="ECO:0000256" key="8">
    <source>
        <dbReference type="ARBA" id="ARBA00023002"/>
    </source>
</evidence>
<feature type="region of interest" description="Disordered" evidence="13">
    <location>
        <begin position="1"/>
        <end position="96"/>
    </location>
</feature>
<feature type="compositionally biased region" description="Low complexity" evidence="13">
    <location>
        <begin position="1"/>
        <end position="80"/>
    </location>
</feature>
<dbReference type="InterPro" id="IPR001117">
    <property type="entry name" value="Cu-oxidase_2nd"/>
</dbReference>
<dbReference type="FunFam" id="2.60.40.420:FF:000038">
    <property type="entry name" value="Extracellular dihydrogeodin oxidase/laccase"/>
    <property type="match status" value="1"/>
</dbReference>
<evidence type="ECO:0000256" key="7">
    <source>
        <dbReference type="ARBA" id="ARBA00022737"/>
    </source>
</evidence>
<evidence type="ECO:0000256" key="6">
    <source>
        <dbReference type="ARBA" id="ARBA00022729"/>
    </source>
</evidence>
<protein>
    <recommendedName>
        <fullName evidence="4">laccase</fullName>
        <ecNumber evidence="4">1.10.3.2</ecNumber>
    </recommendedName>
</protein>
<dbReference type="Gene3D" id="2.60.40.420">
    <property type="entry name" value="Cupredoxins - blue copper proteins"/>
    <property type="match status" value="3"/>
</dbReference>
<dbReference type="CDD" id="cd13854">
    <property type="entry name" value="CuRO_1_MaLCC_like"/>
    <property type="match status" value="1"/>
</dbReference>
<feature type="domain" description="Plastocyanin-like" evidence="15">
    <location>
        <begin position="470"/>
        <end position="595"/>
    </location>
</feature>
<comment type="catalytic activity">
    <reaction evidence="1">
        <text>4 hydroquinone + O2 = 4 benzosemiquinone + 2 H2O</text>
        <dbReference type="Rhea" id="RHEA:11276"/>
        <dbReference type="ChEBI" id="CHEBI:15377"/>
        <dbReference type="ChEBI" id="CHEBI:15379"/>
        <dbReference type="ChEBI" id="CHEBI:17594"/>
        <dbReference type="ChEBI" id="CHEBI:17977"/>
        <dbReference type="EC" id="1.10.3.2"/>
    </reaction>
</comment>
<evidence type="ECO:0000313" key="17">
    <source>
        <dbReference type="EMBL" id="KAF2397485.1"/>
    </source>
</evidence>
<keyword evidence="18" id="KW-1185">Reference proteome</keyword>
<dbReference type="EC" id="1.10.3.2" evidence="4"/>
<keyword evidence="10" id="KW-1015">Disulfide bond</keyword>
<dbReference type="FunFam" id="2.60.40.420:FF:000021">
    <property type="entry name" value="Extracellular dihydrogeodin oxidase/laccase"/>
    <property type="match status" value="1"/>
</dbReference>
<evidence type="ECO:0000313" key="18">
    <source>
        <dbReference type="Proteomes" id="UP000799640"/>
    </source>
</evidence>
<keyword evidence="9" id="KW-0186">Copper</keyword>
<dbReference type="InterPro" id="IPR011706">
    <property type="entry name" value="Cu-oxidase_C"/>
</dbReference>
<dbReference type="Pfam" id="PF00394">
    <property type="entry name" value="Cu-oxidase"/>
    <property type="match status" value="1"/>
</dbReference>
<dbReference type="GO" id="GO:0046274">
    <property type="term" value="P:lignin catabolic process"/>
    <property type="evidence" value="ECO:0007669"/>
    <property type="project" value="UniProtKB-KW"/>
</dbReference>
<dbReference type="InterPro" id="IPR008972">
    <property type="entry name" value="Cupredoxin"/>
</dbReference>
<keyword evidence="11" id="KW-0325">Glycoprotein</keyword>
<dbReference type="CDD" id="cd13901">
    <property type="entry name" value="CuRO_3_MaLCC_like"/>
    <property type="match status" value="1"/>
</dbReference>
<dbReference type="PANTHER" id="PTHR11709">
    <property type="entry name" value="MULTI-COPPER OXIDASE"/>
    <property type="match status" value="1"/>
</dbReference>
<dbReference type="Pfam" id="PF07732">
    <property type="entry name" value="Cu-oxidase_3"/>
    <property type="match status" value="1"/>
</dbReference>
<comment type="cofactor">
    <cofactor evidence="2">
        <name>Cu cation</name>
        <dbReference type="ChEBI" id="CHEBI:23378"/>
    </cofactor>
</comment>
<keyword evidence="7" id="KW-0677">Repeat</keyword>
<evidence type="ECO:0000259" key="16">
    <source>
        <dbReference type="Pfam" id="PF07732"/>
    </source>
</evidence>
<dbReference type="GO" id="GO:0005507">
    <property type="term" value="F:copper ion binding"/>
    <property type="evidence" value="ECO:0007669"/>
    <property type="project" value="InterPro"/>
</dbReference>
<evidence type="ECO:0000256" key="4">
    <source>
        <dbReference type="ARBA" id="ARBA00012297"/>
    </source>
</evidence>
<evidence type="ECO:0000256" key="1">
    <source>
        <dbReference type="ARBA" id="ARBA00000349"/>
    </source>
</evidence>
<dbReference type="AlphaFoldDB" id="A0A6G1HP02"/>
<dbReference type="CDD" id="cd13880">
    <property type="entry name" value="CuRO_2_MaLCC_like"/>
    <property type="match status" value="1"/>
</dbReference>
<keyword evidence="8" id="KW-0560">Oxidoreductase</keyword>
<sequence length="632" mass="67984">MTIRPSVSGATSTPASSAPVSSTRGSSSTSLSVPVSVAPSSAASGISSSPVSSSAASGISSSPVSSSAASSTLPSNSTSTIDASEPTGSACPGNTADDRSQWCDFDISTDYYATVPDTNVTREYWFELVELNMAPDGFSRPVMTVNGSIPGPTVFADWGDEVIIHVTNNLAASKNGSSIHWHGLHQKGTLQADGVVSVTQCPSAPGTTYTYKWRATQYGSSWYHSHFALQAWEGVFGGIVIRGPTTANYDVDLGNLFLQDWSHQTVDELYMSAQLNGPTAMDNGLINGTNVFGADGDAAQTGKRFEVNFEPGKSHLLRLVNVAIDTHFKFMIDNHTMTVVAADFVPIEPYQTDILNIAMGQRYDVIVTANKDAIASDFWLRAVPQIACSDNDSVDNIKGIVHYGTSTGTPTTIGAEYTDACIDEVDSKLVPALAKPAGDQFWTTKEVVTVARNSENYFRWFLNGTSMLIKWENPTLMQVQNNATGSFSQESNMITLPNANEWIYLIVETAIPVPHPLHLHGHDFSILASGTGRYDPTTVTLNRANPPRRDVAILPGSGYVVLAWQTDNPGAWLMHCHIGWHTLEGFALQFLEREDDIKAQGLIDQTLLGDTCDAWSTYAATEGIVQIDDSGI</sequence>